<dbReference type="SUPFAM" id="SSF50156">
    <property type="entry name" value="PDZ domain-like"/>
    <property type="match status" value="6"/>
</dbReference>
<sequence length="1134" mass="122895">MAKAARRRPAWAARVRDVALWPGPAGTLGLELSGGSERGLFVCVASAGAERCSGELCPGDVVLEVDATPVAGFILHDARALLLQRALLQQPVRVKAVKPGKDINKDLKLYLNQRFQKGSVDHDLQQTIRDNLYLRTVPCTTREPRDGEAPGLDYDFISVHEFRQLEAQGRLLESGTYEGNYYGTPMPPEEPGVDPAGSPAEATWRPGSLTARRRSKSVSNMEPVGTGAAGSASPGTPREHPHSPINSSETASVLTDSSEHDEQQSQPQPPHATHACYARGGTDEEEEEEEEEEGDDVRSRRRGGELDEGALLPPAHHVNAGMDDDDEDDDSPMPDNWEKTRTEDGTVYYIDHSTKTTTWLDPRLKTQLKAPEDCTEDELPYGWERIEDPEYGVYYVDHINKCTQYENPVTEAKKPQPAGKPFFTRDPTELRGSSLSSRLQKSQRGFGFTIVGGDEPEEFLQIKSLIPGGPAAAEGLMETGDVIVRVNDTCVLGHTHAQVVEIFKSIPIGQHIDLELCRGYPLPFDPDDPNTHLVKSVAITDEPVFVNGGRTMSLRSARSYVPAPEYRGGTRPGKMNLPQDKALAITSQPELITVHVAKGASGFGFSIADGPSGQRVRQVMDAQRCRGLKEGDLLLEINREGLHGAKHAQVVQRLKEFNVGSTVTFLIERGGSYPQKSPKPGPRRQAVPQSSQLSDVLLPLLVNQGMTRGGGGGGRSGSPTPSSSPDSRHPDAYRLYRESRSIFDSKAASDYREMDILLRRHESGFGFRILGGNEPGEPIVIGSIVPLGSADADGRLRTGDELVSVDGVAVLGQSHTHVLGLMQQAAKKGDVSLTVRRRGSPAEGEQWQGHDSSKLLHGEGFPGGQPGSGSARAPFGGDGAYTGGTRDVLLHRGDNEGFGFVLISALPFPESNGTHGDGDVPHKIDRIVEGSPAARSGQLEVGDRIVAVNKQPIVHLSHDQIVSLIKAEGNTILLRIVPARDSAALSPINDDDSFSSSHASGTFRSADTLGPDPRSRKDVKPDPKSSQVSMYYLVDLERGPYGFGLKLDGGREFNRDLAIVSLAPDSPAMRSGKIQVGDRIMEINGESSKDMTYQRAIDAIKASGRRVHLLLKRRGAPVTDYGVVPSHLFMYLQK</sequence>
<feature type="domain" description="PDZ" evidence="7">
    <location>
        <begin position="887"/>
        <end position="980"/>
    </location>
</feature>
<dbReference type="GO" id="GO:0007165">
    <property type="term" value="P:signal transduction"/>
    <property type="evidence" value="ECO:0007669"/>
    <property type="project" value="TreeGrafter"/>
</dbReference>
<dbReference type="SMART" id="SM00072">
    <property type="entry name" value="GuKc"/>
    <property type="match status" value="1"/>
</dbReference>
<dbReference type="PROSITE" id="PS50020">
    <property type="entry name" value="WW_DOMAIN_2"/>
    <property type="match status" value="2"/>
</dbReference>
<dbReference type="FunFam" id="3.30.63.10:FF:000003">
    <property type="entry name" value="Membrane-associated guanylate kinase, WW and PDZ domain-containing protein 3 isoform 1"/>
    <property type="match status" value="1"/>
</dbReference>
<dbReference type="Gene3D" id="3.30.63.10">
    <property type="entry name" value="Guanylate Kinase phosphate binding domain"/>
    <property type="match status" value="1"/>
</dbReference>
<dbReference type="InterPro" id="IPR036034">
    <property type="entry name" value="PDZ_sf"/>
</dbReference>
<feature type="domain" description="PDZ" evidence="7">
    <location>
        <begin position="755"/>
        <end position="837"/>
    </location>
</feature>
<dbReference type="InterPro" id="IPR027417">
    <property type="entry name" value="P-loop_NTPase"/>
</dbReference>
<dbReference type="InterPro" id="IPR001202">
    <property type="entry name" value="WW_dom"/>
</dbReference>
<feature type="region of interest" description="Disordered" evidence="4">
    <location>
        <begin position="176"/>
        <end position="342"/>
    </location>
</feature>
<dbReference type="CDD" id="cd06731">
    <property type="entry name" value="PDZ1_MAGI-1_3-like"/>
    <property type="match status" value="1"/>
</dbReference>
<comment type="subcellular location">
    <subcellularLocation>
        <location evidence="1">Membrane</location>
        <topology evidence="1">Peripheral membrane protein</topology>
    </subcellularLocation>
</comment>
<evidence type="ECO:0000313" key="8">
    <source>
        <dbReference type="Proteomes" id="UP001318040"/>
    </source>
</evidence>
<feature type="region of interest" description="Disordered" evidence="4">
    <location>
        <begin position="409"/>
        <end position="436"/>
    </location>
</feature>
<feature type="domain" description="Guanylate kinase-like" evidence="6">
    <location>
        <begin position="104"/>
        <end position="184"/>
    </location>
</feature>
<dbReference type="PANTHER" id="PTHR10316">
    <property type="entry name" value="MEMBRANE ASSOCIATED GUANYLATE KINASE-RELATED"/>
    <property type="match status" value="1"/>
</dbReference>
<feature type="domain" description="WW" evidence="5">
    <location>
        <begin position="377"/>
        <end position="410"/>
    </location>
</feature>
<dbReference type="PANTHER" id="PTHR10316:SF40">
    <property type="entry name" value="LD27118P"/>
    <property type="match status" value="1"/>
</dbReference>
<feature type="region of interest" description="Disordered" evidence="4">
    <location>
        <begin position="991"/>
        <end position="1024"/>
    </location>
</feature>
<evidence type="ECO:0000259" key="6">
    <source>
        <dbReference type="PROSITE" id="PS50052"/>
    </source>
</evidence>
<dbReference type="FunFam" id="2.30.42.10:FF:000005">
    <property type="entry name" value="Membrane associated guanylate kinase, WW and PDZ domain containing 1"/>
    <property type="match status" value="1"/>
</dbReference>
<dbReference type="InterPro" id="IPR020590">
    <property type="entry name" value="Guanylate_kinase_CS"/>
</dbReference>
<dbReference type="RefSeq" id="XP_032825429.1">
    <property type="nucleotide sequence ID" value="XM_032969538.1"/>
</dbReference>
<dbReference type="Gene3D" id="2.20.70.10">
    <property type="match status" value="2"/>
</dbReference>
<reference evidence="9 10" key="1">
    <citation type="submission" date="2025-04" db="UniProtKB">
        <authorList>
            <consortium name="RefSeq"/>
        </authorList>
    </citation>
    <scope>IDENTIFICATION</scope>
    <source>
        <tissue evidence="9 10">Sperm</tissue>
    </source>
</reference>
<feature type="domain" description="PDZ" evidence="7">
    <location>
        <begin position="1033"/>
        <end position="1115"/>
    </location>
</feature>
<dbReference type="SMART" id="SM00228">
    <property type="entry name" value="PDZ"/>
    <property type="match status" value="6"/>
</dbReference>
<dbReference type="InterPro" id="IPR008144">
    <property type="entry name" value="Guanylate_kin-like_dom"/>
</dbReference>
<dbReference type="Pfam" id="PF00397">
    <property type="entry name" value="WW"/>
    <property type="match status" value="1"/>
</dbReference>
<evidence type="ECO:0000259" key="5">
    <source>
        <dbReference type="PROSITE" id="PS50020"/>
    </source>
</evidence>
<proteinExistence type="predicted"/>
<evidence type="ECO:0000313" key="9">
    <source>
        <dbReference type="RefSeq" id="XP_032825428.1"/>
    </source>
</evidence>
<feature type="domain" description="PDZ" evidence="7">
    <location>
        <begin position="17"/>
        <end position="82"/>
    </location>
</feature>
<dbReference type="PROSITE" id="PS50106">
    <property type="entry name" value="PDZ"/>
    <property type="match status" value="6"/>
</dbReference>
<dbReference type="PROSITE" id="PS00856">
    <property type="entry name" value="GUANYLATE_KINASE_1"/>
    <property type="match status" value="1"/>
</dbReference>
<evidence type="ECO:0000313" key="10">
    <source>
        <dbReference type="RefSeq" id="XP_032825429.1"/>
    </source>
</evidence>
<dbReference type="InterPro" id="IPR036020">
    <property type="entry name" value="WW_dom_sf"/>
</dbReference>
<dbReference type="GO" id="GO:0005911">
    <property type="term" value="C:cell-cell junction"/>
    <property type="evidence" value="ECO:0007669"/>
    <property type="project" value="TreeGrafter"/>
</dbReference>
<feature type="compositionally biased region" description="Low complexity" evidence="4">
    <location>
        <begin position="225"/>
        <end position="236"/>
    </location>
</feature>
<name>A0AAJ7TWK9_PETMA</name>
<feature type="region of interest" description="Disordered" evidence="4">
    <location>
        <begin position="670"/>
        <end position="690"/>
    </location>
</feature>
<evidence type="ECO:0000256" key="4">
    <source>
        <dbReference type="SAM" id="MobiDB-lite"/>
    </source>
</evidence>
<dbReference type="AlphaFoldDB" id="A0AAJ7TWK9"/>
<evidence type="ECO:0000256" key="2">
    <source>
        <dbReference type="ARBA" id="ARBA00022737"/>
    </source>
</evidence>
<dbReference type="FunFam" id="2.20.70.10:FF:000001">
    <property type="entry name" value="Membrane-associated guanylate kinase, WW and PDZ domain-containing protein 1"/>
    <property type="match status" value="1"/>
</dbReference>
<gene>
    <name evidence="9 10" type="primary">LOC116951119</name>
</gene>
<dbReference type="Gene3D" id="2.30.42.10">
    <property type="match status" value="6"/>
</dbReference>
<dbReference type="CDD" id="cd00201">
    <property type="entry name" value="WW"/>
    <property type="match status" value="2"/>
</dbReference>
<keyword evidence="3" id="KW-0472">Membrane</keyword>
<keyword evidence="8" id="KW-1185">Reference proteome</keyword>
<feature type="domain" description="PDZ" evidence="7">
    <location>
        <begin position="436"/>
        <end position="505"/>
    </location>
</feature>
<feature type="compositionally biased region" description="Basic and acidic residues" evidence="4">
    <location>
        <begin position="1013"/>
        <end position="1023"/>
    </location>
</feature>
<protein>
    <submittedName>
        <fullName evidence="9 10">Membrane-associated guanylate kinase, WW and PDZ domain-containing protein 1-like isoform X4</fullName>
    </submittedName>
</protein>
<feature type="region of interest" description="Disordered" evidence="4">
    <location>
        <begin position="837"/>
        <end position="874"/>
    </location>
</feature>
<feature type="domain" description="PDZ" evidence="7">
    <location>
        <begin position="593"/>
        <end position="656"/>
    </location>
</feature>
<dbReference type="InterPro" id="IPR001478">
    <property type="entry name" value="PDZ"/>
</dbReference>
<evidence type="ECO:0000259" key="7">
    <source>
        <dbReference type="PROSITE" id="PS50106"/>
    </source>
</evidence>
<dbReference type="CDD" id="cd06734">
    <property type="entry name" value="PDZ4_MAGI-1_3-like"/>
    <property type="match status" value="1"/>
</dbReference>
<organism evidence="8 10">
    <name type="scientific">Petromyzon marinus</name>
    <name type="common">Sea lamprey</name>
    <dbReference type="NCBI Taxonomy" id="7757"/>
    <lineage>
        <taxon>Eukaryota</taxon>
        <taxon>Metazoa</taxon>
        <taxon>Chordata</taxon>
        <taxon>Craniata</taxon>
        <taxon>Vertebrata</taxon>
        <taxon>Cyclostomata</taxon>
        <taxon>Hyperoartia</taxon>
        <taxon>Petromyzontiformes</taxon>
        <taxon>Petromyzontidae</taxon>
        <taxon>Petromyzon</taxon>
    </lineage>
</organism>
<feature type="compositionally biased region" description="Basic and acidic residues" evidence="4">
    <location>
        <begin position="296"/>
        <end position="305"/>
    </location>
</feature>
<dbReference type="PROSITE" id="PS50052">
    <property type="entry name" value="GUANYLATE_KINASE_2"/>
    <property type="match status" value="1"/>
</dbReference>
<evidence type="ECO:0000256" key="3">
    <source>
        <dbReference type="ARBA" id="ARBA00023136"/>
    </source>
</evidence>
<dbReference type="RefSeq" id="XP_032825428.1">
    <property type="nucleotide sequence ID" value="XM_032969537.1"/>
</dbReference>
<dbReference type="Proteomes" id="UP001318040">
    <property type="component" value="Chromosome 42"/>
</dbReference>
<feature type="compositionally biased region" description="Gly residues" evidence="4">
    <location>
        <begin position="707"/>
        <end position="716"/>
    </location>
</feature>
<dbReference type="GO" id="GO:0005737">
    <property type="term" value="C:cytoplasm"/>
    <property type="evidence" value="ECO:0007669"/>
    <property type="project" value="TreeGrafter"/>
</dbReference>
<feature type="region of interest" description="Disordered" evidence="4">
    <location>
        <begin position="704"/>
        <end position="731"/>
    </location>
</feature>
<feature type="compositionally biased region" description="Polar residues" evidence="4">
    <location>
        <begin position="244"/>
        <end position="256"/>
    </location>
</feature>
<accession>A0AAJ7TWK9</accession>
<dbReference type="Pfam" id="PF00595">
    <property type="entry name" value="PDZ"/>
    <property type="match status" value="5"/>
</dbReference>
<dbReference type="SMART" id="SM00456">
    <property type="entry name" value="WW"/>
    <property type="match status" value="2"/>
</dbReference>
<dbReference type="FunFam" id="2.30.42.10:FF:000006">
    <property type="entry name" value="Membrane associated guanylate kinase, WW and PDZ domain containing 1"/>
    <property type="match status" value="1"/>
</dbReference>
<dbReference type="InterPro" id="IPR008145">
    <property type="entry name" value="GK/Ca_channel_bsu"/>
</dbReference>
<dbReference type="CDD" id="cd06732">
    <property type="entry name" value="PDZ2_MAGI-1_3-like"/>
    <property type="match status" value="1"/>
</dbReference>
<dbReference type="Pfam" id="PF00625">
    <property type="entry name" value="Guanylate_kin"/>
    <property type="match status" value="1"/>
</dbReference>
<feature type="domain" description="WW" evidence="5">
    <location>
        <begin position="331"/>
        <end position="364"/>
    </location>
</feature>
<feature type="compositionally biased region" description="Acidic residues" evidence="4">
    <location>
        <begin position="283"/>
        <end position="295"/>
    </location>
</feature>
<dbReference type="CDD" id="cd06733">
    <property type="entry name" value="PDZ3_MAGI-1_3-like"/>
    <property type="match status" value="1"/>
</dbReference>
<dbReference type="SUPFAM" id="SSF51045">
    <property type="entry name" value="WW domain"/>
    <property type="match status" value="2"/>
</dbReference>
<dbReference type="GO" id="GO:0016020">
    <property type="term" value="C:membrane"/>
    <property type="evidence" value="ECO:0007669"/>
    <property type="project" value="UniProtKB-SubCell"/>
</dbReference>
<dbReference type="GeneID" id="116951119"/>
<feature type="compositionally biased region" description="Acidic residues" evidence="4">
    <location>
        <begin position="322"/>
        <end position="332"/>
    </location>
</feature>
<feature type="compositionally biased region" description="Polar residues" evidence="4">
    <location>
        <begin position="994"/>
        <end position="1005"/>
    </location>
</feature>
<keyword evidence="2" id="KW-0677">Repeat</keyword>
<dbReference type="SUPFAM" id="SSF52540">
    <property type="entry name" value="P-loop containing nucleoside triphosphate hydrolases"/>
    <property type="match status" value="1"/>
</dbReference>
<dbReference type="PROSITE" id="PS01159">
    <property type="entry name" value="WW_DOMAIN_1"/>
    <property type="match status" value="2"/>
</dbReference>
<evidence type="ECO:0000256" key="1">
    <source>
        <dbReference type="ARBA" id="ARBA00004170"/>
    </source>
</evidence>